<dbReference type="InterPro" id="IPR052894">
    <property type="entry name" value="AsmA-related"/>
</dbReference>
<keyword evidence="2" id="KW-1133">Transmembrane helix</keyword>
<keyword evidence="2" id="KW-0812">Transmembrane</keyword>
<gene>
    <name evidence="4" type="ORF">E6H00_07810</name>
</gene>
<accession>A0A537K2V2</accession>
<reference evidence="4 5" key="1">
    <citation type="journal article" date="2019" name="Nat. Microbiol.">
        <title>Mediterranean grassland soil C-N compound turnover is dependent on rainfall and depth, and is mediated by genomically divergent microorganisms.</title>
        <authorList>
            <person name="Diamond S."/>
            <person name="Andeer P.F."/>
            <person name="Li Z."/>
            <person name="Crits-Christoph A."/>
            <person name="Burstein D."/>
            <person name="Anantharaman K."/>
            <person name="Lane K.R."/>
            <person name="Thomas B.C."/>
            <person name="Pan C."/>
            <person name="Northen T.R."/>
            <person name="Banfield J.F."/>
        </authorList>
    </citation>
    <scope>NUCLEOTIDE SEQUENCE [LARGE SCALE GENOMIC DNA]</scope>
    <source>
        <strain evidence="4">NP_3</strain>
    </source>
</reference>
<sequence length="611" mass="63262">MGTKEAVAVKGTTGRPEPWHRAPWARIGGVILLIGLAAALAAPFLVPVDRFRPLVVRQIEAATGYPIQIDALRLYLVPVVHIRAAGVRMKNPPGRPRGDAVVVKSIDIGVAPRALLSRMLEVTYIAVKGVRANLVQYPDGRTNFDQTAAPHSARAPGPVPAQRGAPLLSLARIGTVTVRDVTITTASSGADRGQAAPALTLSGVNARIRSIDMNAPDWSRTLDIEANLSGARLSTPSLAKPVLFHTGRLILKGAAGRGTFSASLDNVRADGTAVIAGLNPPSVTFTIAVPALDVDSLERLGIGGAAGGAATSRGVPAHAAAPANPAPAPRHLLARGEIKIDRLVASPLEATRFNGRLSVYSSAMVLDSFALSAYGGLIRGGAAVDYAAATLPLIATAQARGINLGRMVSTLSPQARKITGTLDADLRLATAAGRDPKAALTGTGAFAVRNGSFPGLDLKSSLAQMARALQLNVPAGDTRFRYFGGDLRIARQRVESHSLRLQGDDLDGTAGGSLGFDKTLDYTGVAVLKALASGASASAGALPSVSQLFGKMVPGAAGATGAQVPFSLRGTLDDPKFSLAGTPQFIRSQTTQPPPDQPQPPSLQDLFKLFH</sequence>
<feature type="compositionally biased region" description="Pro residues" evidence="1">
    <location>
        <begin position="592"/>
        <end position="601"/>
    </location>
</feature>
<comment type="caution">
    <text evidence="4">The sequence shown here is derived from an EMBL/GenBank/DDBJ whole genome shotgun (WGS) entry which is preliminary data.</text>
</comment>
<evidence type="ECO:0000313" key="5">
    <source>
        <dbReference type="Proteomes" id="UP000318509"/>
    </source>
</evidence>
<dbReference type="AlphaFoldDB" id="A0A537K2V2"/>
<feature type="transmembrane region" description="Helical" evidence="2">
    <location>
        <begin position="24"/>
        <end position="48"/>
    </location>
</feature>
<dbReference type="GO" id="GO:0005886">
    <property type="term" value="C:plasma membrane"/>
    <property type="evidence" value="ECO:0007669"/>
    <property type="project" value="TreeGrafter"/>
</dbReference>
<keyword evidence="2" id="KW-0472">Membrane</keyword>
<name>A0A537K2V2_9BACT</name>
<dbReference type="InterPro" id="IPR007844">
    <property type="entry name" value="AsmA"/>
</dbReference>
<dbReference type="PANTHER" id="PTHR30441:SF8">
    <property type="entry name" value="DUF748 DOMAIN-CONTAINING PROTEIN"/>
    <property type="match status" value="1"/>
</dbReference>
<proteinExistence type="predicted"/>
<evidence type="ECO:0000256" key="2">
    <source>
        <dbReference type="SAM" id="Phobius"/>
    </source>
</evidence>
<organism evidence="4 5">
    <name type="scientific">Candidatus Segetimicrobium genomatis</name>
    <dbReference type="NCBI Taxonomy" id="2569760"/>
    <lineage>
        <taxon>Bacteria</taxon>
        <taxon>Bacillati</taxon>
        <taxon>Candidatus Sysuimicrobiota</taxon>
        <taxon>Candidatus Sysuimicrobiia</taxon>
        <taxon>Candidatus Sysuimicrobiales</taxon>
        <taxon>Candidatus Segetimicrobiaceae</taxon>
        <taxon>Candidatus Segetimicrobium</taxon>
    </lineage>
</organism>
<protein>
    <submittedName>
        <fullName evidence="4">AsmA family protein</fullName>
    </submittedName>
</protein>
<feature type="domain" description="AsmA" evidence="3">
    <location>
        <begin position="337"/>
        <end position="491"/>
    </location>
</feature>
<dbReference type="EMBL" id="VBAK01000115">
    <property type="protein sequence ID" value="TMI90089.1"/>
    <property type="molecule type" value="Genomic_DNA"/>
</dbReference>
<evidence type="ECO:0000259" key="3">
    <source>
        <dbReference type="Pfam" id="PF05170"/>
    </source>
</evidence>
<feature type="region of interest" description="Disordered" evidence="1">
    <location>
        <begin position="579"/>
        <end position="605"/>
    </location>
</feature>
<evidence type="ECO:0000256" key="1">
    <source>
        <dbReference type="SAM" id="MobiDB-lite"/>
    </source>
</evidence>
<evidence type="ECO:0000313" key="4">
    <source>
        <dbReference type="EMBL" id="TMI90089.1"/>
    </source>
</evidence>
<dbReference type="PANTHER" id="PTHR30441">
    <property type="entry name" value="DUF748 DOMAIN-CONTAINING PROTEIN"/>
    <property type="match status" value="1"/>
</dbReference>
<dbReference type="GO" id="GO:0090313">
    <property type="term" value="P:regulation of protein targeting to membrane"/>
    <property type="evidence" value="ECO:0007669"/>
    <property type="project" value="TreeGrafter"/>
</dbReference>
<feature type="domain" description="AsmA" evidence="3">
    <location>
        <begin position="30"/>
        <end position="159"/>
    </location>
</feature>
<dbReference type="Pfam" id="PF05170">
    <property type="entry name" value="AsmA"/>
    <property type="match status" value="2"/>
</dbReference>
<dbReference type="Proteomes" id="UP000318509">
    <property type="component" value="Unassembled WGS sequence"/>
</dbReference>